<dbReference type="AlphaFoldDB" id="A0AAW2IZA9"/>
<keyword evidence="5" id="KW-0611">Plant defense</keyword>
<keyword evidence="3" id="KW-0677">Repeat</keyword>
<dbReference type="EMBL" id="JACGWK010001486">
    <property type="protein sequence ID" value="KAL0287496.1"/>
    <property type="molecule type" value="Genomic_DNA"/>
</dbReference>
<reference evidence="8" key="2">
    <citation type="journal article" date="2024" name="Plant">
        <title>Genomic evolution and insights into agronomic trait innovations of Sesamum species.</title>
        <authorList>
            <person name="Miao H."/>
            <person name="Wang L."/>
            <person name="Qu L."/>
            <person name="Liu H."/>
            <person name="Sun Y."/>
            <person name="Le M."/>
            <person name="Wang Q."/>
            <person name="Wei S."/>
            <person name="Zheng Y."/>
            <person name="Lin W."/>
            <person name="Duan Y."/>
            <person name="Cao H."/>
            <person name="Xiong S."/>
            <person name="Wang X."/>
            <person name="Wei L."/>
            <person name="Li C."/>
            <person name="Ma Q."/>
            <person name="Ju M."/>
            <person name="Zhao R."/>
            <person name="Li G."/>
            <person name="Mu C."/>
            <person name="Tian Q."/>
            <person name="Mei H."/>
            <person name="Zhang T."/>
            <person name="Gao T."/>
            <person name="Zhang H."/>
        </authorList>
    </citation>
    <scope>NUCLEOTIDE SEQUENCE</scope>
    <source>
        <strain evidence="8">G01</strain>
    </source>
</reference>
<dbReference type="InterPro" id="IPR002182">
    <property type="entry name" value="NB-ARC"/>
</dbReference>
<protein>
    <submittedName>
        <fullName evidence="8">ToMV resistance protein Tm-2(2)</fullName>
    </submittedName>
</protein>
<dbReference type="FunFam" id="3.40.50.300:FF:001091">
    <property type="entry name" value="Probable disease resistance protein At1g61300"/>
    <property type="match status" value="1"/>
</dbReference>
<proteinExistence type="inferred from homology"/>
<evidence type="ECO:0000259" key="7">
    <source>
        <dbReference type="SMART" id="SM00382"/>
    </source>
</evidence>
<evidence type="ECO:0000256" key="3">
    <source>
        <dbReference type="ARBA" id="ARBA00022737"/>
    </source>
</evidence>
<dbReference type="InterPro" id="IPR044974">
    <property type="entry name" value="Disease_R_plants"/>
</dbReference>
<dbReference type="GO" id="GO:0005524">
    <property type="term" value="F:ATP binding"/>
    <property type="evidence" value="ECO:0007669"/>
    <property type="project" value="UniProtKB-KW"/>
</dbReference>
<dbReference type="GO" id="GO:0051607">
    <property type="term" value="P:defense response to virus"/>
    <property type="evidence" value="ECO:0007669"/>
    <property type="project" value="UniProtKB-ARBA"/>
</dbReference>
<dbReference type="InterPro" id="IPR032675">
    <property type="entry name" value="LRR_dom_sf"/>
</dbReference>
<dbReference type="Gene3D" id="3.80.10.10">
    <property type="entry name" value="Ribonuclease Inhibitor"/>
    <property type="match status" value="1"/>
</dbReference>
<dbReference type="PANTHER" id="PTHR23155">
    <property type="entry name" value="DISEASE RESISTANCE PROTEIN RP"/>
    <property type="match status" value="1"/>
</dbReference>
<evidence type="ECO:0000256" key="2">
    <source>
        <dbReference type="ARBA" id="ARBA00022614"/>
    </source>
</evidence>
<keyword evidence="4" id="KW-0547">Nucleotide-binding</keyword>
<dbReference type="InterPro" id="IPR041118">
    <property type="entry name" value="Rx_N"/>
</dbReference>
<reference evidence="8" key="1">
    <citation type="submission" date="2020-06" db="EMBL/GenBank/DDBJ databases">
        <authorList>
            <person name="Li T."/>
            <person name="Hu X."/>
            <person name="Zhang T."/>
            <person name="Song X."/>
            <person name="Zhang H."/>
            <person name="Dai N."/>
            <person name="Sheng W."/>
            <person name="Hou X."/>
            <person name="Wei L."/>
        </authorList>
    </citation>
    <scope>NUCLEOTIDE SEQUENCE</scope>
    <source>
        <strain evidence="8">G01</strain>
        <tissue evidence="8">Leaf</tissue>
    </source>
</reference>
<dbReference type="InterPro" id="IPR036388">
    <property type="entry name" value="WH-like_DNA-bd_sf"/>
</dbReference>
<dbReference type="Pfam" id="PF00931">
    <property type="entry name" value="NB-ARC"/>
    <property type="match status" value="1"/>
</dbReference>
<comment type="similarity">
    <text evidence="1">Belongs to the disease resistance NB-LRR family.</text>
</comment>
<accession>A0AAW2IZA9</accession>
<feature type="domain" description="AAA+ ATPase" evidence="7">
    <location>
        <begin position="224"/>
        <end position="406"/>
    </location>
</feature>
<dbReference type="InterPro" id="IPR042197">
    <property type="entry name" value="Apaf_helical"/>
</dbReference>
<dbReference type="SUPFAM" id="SSF52058">
    <property type="entry name" value="L domain-like"/>
    <property type="match status" value="1"/>
</dbReference>
<dbReference type="PRINTS" id="PR00364">
    <property type="entry name" value="DISEASERSIST"/>
</dbReference>
<dbReference type="FunFam" id="1.10.10.10:FF:000322">
    <property type="entry name" value="Probable disease resistance protein At1g63360"/>
    <property type="match status" value="1"/>
</dbReference>
<dbReference type="Gene3D" id="1.10.8.430">
    <property type="entry name" value="Helical domain of apoptotic protease-activating factors"/>
    <property type="match status" value="1"/>
</dbReference>
<dbReference type="InterPro" id="IPR027417">
    <property type="entry name" value="P-loop_NTPase"/>
</dbReference>
<name>A0AAW2IZA9_9LAMI</name>
<dbReference type="GO" id="GO:0098542">
    <property type="term" value="P:defense response to other organism"/>
    <property type="evidence" value="ECO:0007669"/>
    <property type="project" value="TreeGrafter"/>
</dbReference>
<comment type="caution">
    <text evidence="8">The sequence shown here is derived from an EMBL/GenBank/DDBJ whole genome shotgun (WGS) entry which is preliminary data.</text>
</comment>
<dbReference type="Gene3D" id="1.10.10.10">
    <property type="entry name" value="Winged helix-like DNA-binding domain superfamily/Winged helix DNA-binding domain"/>
    <property type="match status" value="1"/>
</dbReference>
<evidence type="ECO:0000256" key="4">
    <source>
        <dbReference type="ARBA" id="ARBA00022741"/>
    </source>
</evidence>
<dbReference type="Pfam" id="PF18052">
    <property type="entry name" value="Rx_N"/>
    <property type="match status" value="1"/>
</dbReference>
<dbReference type="CDD" id="cd14798">
    <property type="entry name" value="RX-CC_like"/>
    <property type="match status" value="1"/>
</dbReference>
<dbReference type="InterPro" id="IPR058922">
    <property type="entry name" value="WHD_DRP"/>
</dbReference>
<dbReference type="InterPro" id="IPR038005">
    <property type="entry name" value="RX-like_CC"/>
</dbReference>
<organism evidence="8">
    <name type="scientific">Sesamum angustifolium</name>
    <dbReference type="NCBI Taxonomy" id="2727405"/>
    <lineage>
        <taxon>Eukaryota</taxon>
        <taxon>Viridiplantae</taxon>
        <taxon>Streptophyta</taxon>
        <taxon>Embryophyta</taxon>
        <taxon>Tracheophyta</taxon>
        <taxon>Spermatophyta</taxon>
        <taxon>Magnoliopsida</taxon>
        <taxon>eudicotyledons</taxon>
        <taxon>Gunneridae</taxon>
        <taxon>Pentapetalae</taxon>
        <taxon>asterids</taxon>
        <taxon>lamiids</taxon>
        <taxon>Lamiales</taxon>
        <taxon>Pedaliaceae</taxon>
        <taxon>Sesamum</taxon>
    </lineage>
</organism>
<evidence type="ECO:0000256" key="6">
    <source>
        <dbReference type="ARBA" id="ARBA00022840"/>
    </source>
</evidence>
<dbReference type="Gene3D" id="1.20.5.4130">
    <property type="match status" value="1"/>
</dbReference>
<evidence type="ECO:0000256" key="5">
    <source>
        <dbReference type="ARBA" id="ARBA00022821"/>
    </source>
</evidence>
<dbReference type="SUPFAM" id="SSF52540">
    <property type="entry name" value="P-loop containing nucleoside triphosphate hydrolases"/>
    <property type="match status" value="1"/>
</dbReference>
<evidence type="ECO:0000313" key="8">
    <source>
        <dbReference type="EMBL" id="KAL0287496.1"/>
    </source>
</evidence>
<dbReference type="GO" id="GO:0043531">
    <property type="term" value="F:ADP binding"/>
    <property type="evidence" value="ECO:0007669"/>
    <property type="project" value="InterPro"/>
</dbReference>
<evidence type="ECO:0000256" key="1">
    <source>
        <dbReference type="ARBA" id="ARBA00008894"/>
    </source>
</evidence>
<keyword evidence="2" id="KW-0433">Leucine-rich repeat</keyword>
<keyword evidence="6" id="KW-0067">ATP-binding</keyword>
<dbReference type="Pfam" id="PF23559">
    <property type="entry name" value="WHD_DRP"/>
    <property type="match status" value="1"/>
</dbReference>
<dbReference type="InterPro" id="IPR003593">
    <property type="entry name" value="AAA+_ATPase"/>
</dbReference>
<dbReference type="Gene3D" id="3.40.50.300">
    <property type="entry name" value="P-loop containing nucleotide triphosphate hydrolases"/>
    <property type="match status" value="1"/>
</dbReference>
<dbReference type="PANTHER" id="PTHR23155:SF1238">
    <property type="entry name" value="TOMV SUSCEPTIBLE PROTEIN TM-2"/>
    <property type="match status" value="1"/>
</dbReference>
<sequence>MSFHNDLVLSYGLQFLVVLNLQEEELAQKENQMAAAEAAATAVIYKAVEIAGNLILETGSRLYHLQENISWIETQMRTLQSYLNDAESKRSMSHEAANLIINIRNLAHDVEDILDTYLPDIESHNTKGSFQFFKHASCILCFGVKANSFALEIEKIKRRAAEIEESRRNCGIKADSNANAEAATDAELWDRRKLFLRATHESKIVGRQNILQKLKEEILSEDKGSRIISVVGPAGVGKTTVAKRVYQKTKNEFEVSATIYVSQEPRLEELLLDIAKQVELSEDKIKKDLVRNLYLLLQEKRFLIFLDDIWDFKSWDSLSSVLLTNPGNRSRIIVTSRYKDVGRYIVGESSLISLDLLGEEEGKELFFDLIMATSKEALLPELRDIGEKIMERCGGLPLAIVLVVGLLRARERSSHAWKQVLKSMSQGVEKTCLEILALSYQDLPTELKPLFLYFGMFPADHEIFVSDLLSMWIMEKLVKIDGPRMQESIVEANIDKLISRNLIQVSTTRLDGRVRSVRVHDLLHSLCIQLAEDNNFFCTLNNLKTVGTAAIVRRITCNSNEHADENFGVPKKLRSLLCLGGSHEVLLNLLKRNASDLKFLRNLIIEIEGGKAIRLPNEIAKLSGLSYLKLTAYLASGIPSGISSMKNLLTLEVISTTSHPIHIPGSILKMKQLQHLSLRNIKFVSSSSIFKSINIEGVEIALPNLKTLDFAKVYGYYITPNSFKNSSLRKLRILRLYWQTLKVLSKATQSLRNLEVLKLGPPFLGEMGSSPSRVDLSRYQYLAKLHLQWFPSSWQIQLPPNLMQITLEHTPNIGDFVKLLKRLSKLEIIKLKYCYGVGNLEFLGEHSLPQVQVLVLWDVDFDELIVDETGLPKLYKIIYKPVDNRPRIIPERFKKIMVVAGER</sequence>
<dbReference type="SMART" id="SM00382">
    <property type="entry name" value="AAA"/>
    <property type="match status" value="1"/>
</dbReference>
<gene>
    <name evidence="8" type="ORF">Sangu_2688600</name>
</gene>